<keyword evidence="4" id="KW-0648">Protein biosynthesis</keyword>
<evidence type="ECO:0000256" key="2">
    <source>
        <dbReference type="ARBA" id="ARBA00023134"/>
    </source>
</evidence>
<evidence type="ECO:0000259" key="3">
    <source>
        <dbReference type="Pfam" id="PF22594"/>
    </source>
</evidence>
<dbReference type="Proteomes" id="UP000700334">
    <property type="component" value="Unassembled WGS sequence"/>
</dbReference>
<keyword evidence="1" id="KW-0547">Nucleotide-binding</keyword>
<dbReference type="EMBL" id="JAGFMF010012100">
    <property type="protein sequence ID" value="KAG8507699.1"/>
    <property type="molecule type" value="Genomic_DNA"/>
</dbReference>
<dbReference type="Gene3D" id="2.40.30.10">
    <property type="entry name" value="Translation factors"/>
    <property type="match status" value="1"/>
</dbReference>
<name>A0A8J6DGK4_GALPY</name>
<dbReference type="Pfam" id="PF22594">
    <property type="entry name" value="GTP-eEF1A_C"/>
    <property type="match status" value="1"/>
</dbReference>
<accession>A0A8J6DGK4</accession>
<evidence type="ECO:0000313" key="5">
    <source>
        <dbReference type="Proteomes" id="UP000700334"/>
    </source>
</evidence>
<dbReference type="InterPro" id="IPR054696">
    <property type="entry name" value="GTP-eEF1A_C"/>
</dbReference>
<dbReference type="GO" id="GO:0005525">
    <property type="term" value="F:GTP binding"/>
    <property type="evidence" value="ECO:0007669"/>
    <property type="project" value="UniProtKB-KW"/>
</dbReference>
<sequence>MCPGLRWHTAHSACKFAELKKTDCCSEKKLEDGPEFSKSDDAAIVDMAPGKPMCVESFCDYPVLFCCLGHEAATAGVSSKQWTGRQLSAELALTPLQKENNHSRDLQCRHDDLMAVRSGGQTARPDAGPSFY</sequence>
<dbReference type="PANTHER" id="PTHR44830">
    <property type="entry name" value="ELONGATION FACTOR 1 ALPHA"/>
    <property type="match status" value="1"/>
</dbReference>
<dbReference type="AlphaFoldDB" id="A0A8J6DGK4"/>
<keyword evidence="5" id="KW-1185">Reference proteome</keyword>
<dbReference type="PANTHER" id="PTHR44830:SF1">
    <property type="entry name" value="TR-TYPE G DOMAIN-CONTAINING PROTEIN"/>
    <property type="match status" value="1"/>
</dbReference>
<evidence type="ECO:0000313" key="4">
    <source>
        <dbReference type="EMBL" id="KAG8507699.1"/>
    </source>
</evidence>
<comment type="caution">
    <text evidence="4">The sequence shown here is derived from an EMBL/GenBank/DDBJ whole genome shotgun (WGS) entry which is preliminary data.</text>
</comment>
<dbReference type="InterPro" id="IPR009001">
    <property type="entry name" value="Transl_elong_EF1A/Init_IF2_C"/>
</dbReference>
<evidence type="ECO:0000256" key="1">
    <source>
        <dbReference type="ARBA" id="ARBA00022741"/>
    </source>
</evidence>
<gene>
    <name evidence="4" type="ORF">J0S82_019741</name>
</gene>
<feature type="domain" description="GTP-eEF1A C-terminal" evidence="3">
    <location>
        <begin position="5"/>
        <end position="64"/>
    </location>
</feature>
<protein>
    <submittedName>
        <fullName evidence="4">Elongation factor 1-alpha 1</fullName>
    </submittedName>
</protein>
<dbReference type="SUPFAM" id="SSF50465">
    <property type="entry name" value="EF-Tu/eEF-1alpha/eIF2-gamma C-terminal domain"/>
    <property type="match status" value="1"/>
</dbReference>
<keyword evidence="4" id="KW-0251">Elongation factor</keyword>
<reference evidence="4" key="1">
    <citation type="journal article" date="2021" name="Evol. Appl.">
        <title>The genome of the Pyrenean desman and the effects of bottlenecks and inbreeding on the genomic landscape of an endangered species.</title>
        <authorList>
            <person name="Escoda L."/>
            <person name="Castresana J."/>
        </authorList>
    </citation>
    <scope>NUCLEOTIDE SEQUENCE</scope>
    <source>
        <strain evidence="4">IBE-C5619</strain>
    </source>
</reference>
<organism evidence="4 5">
    <name type="scientific">Galemys pyrenaicus</name>
    <name type="common">Iberian desman</name>
    <name type="synonym">Pyrenean desman</name>
    <dbReference type="NCBI Taxonomy" id="202257"/>
    <lineage>
        <taxon>Eukaryota</taxon>
        <taxon>Metazoa</taxon>
        <taxon>Chordata</taxon>
        <taxon>Craniata</taxon>
        <taxon>Vertebrata</taxon>
        <taxon>Euteleostomi</taxon>
        <taxon>Mammalia</taxon>
        <taxon>Eutheria</taxon>
        <taxon>Laurasiatheria</taxon>
        <taxon>Eulipotyphla</taxon>
        <taxon>Talpidae</taxon>
        <taxon>Galemys</taxon>
    </lineage>
</organism>
<proteinExistence type="predicted"/>
<dbReference type="GO" id="GO:0003746">
    <property type="term" value="F:translation elongation factor activity"/>
    <property type="evidence" value="ECO:0007669"/>
    <property type="project" value="UniProtKB-KW"/>
</dbReference>
<keyword evidence="2" id="KW-0342">GTP-binding</keyword>